<dbReference type="PANTHER" id="PTHR47260">
    <property type="entry name" value="UPF0644 PROTEIN PB2B4.06"/>
    <property type="match status" value="1"/>
</dbReference>
<organism evidence="3 4">
    <name type="scientific">Elsinoe ampelina</name>
    <dbReference type="NCBI Taxonomy" id="302913"/>
    <lineage>
        <taxon>Eukaryota</taxon>
        <taxon>Fungi</taxon>
        <taxon>Dikarya</taxon>
        <taxon>Ascomycota</taxon>
        <taxon>Pezizomycotina</taxon>
        <taxon>Dothideomycetes</taxon>
        <taxon>Dothideomycetidae</taxon>
        <taxon>Myriangiales</taxon>
        <taxon>Elsinoaceae</taxon>
        <taxon>Elsinoe</taxon>
    </lineage>
</organism>
<dbReference type="SUPFAM" id="SSF54637">
    <property type="entry name" value="Thioesterase/thiol ester dehydrase-isomerase"/>
    <property type="match status" value="1"/>
</dbReference>
<feature type="domain" description="Thioesterase" evidence="2">
    <location>
        <begin position="112"/>
        <end position="197"/>
    </location>
</feature>
<dbReference type="Proteomes" id="UP000799538">
    <property type="component" value="Unassembled WGS sequence"/>
</dbReference>
<dbReference type="OrthoDB" id="506431at2759"/>
<dbReference type="InterPro" id="IPR052061">
    <property type="entry name" value="PTE-AB_protein"/>
</dbReference>
<protein>
    <submittedName>
        <fullName evidence="3">HotDog domain-containing protein</fullName>
    </submittedName>
</protein>
<dbReference type="Pfam" id="PF03061">
    <property type="entry name" value="4HBT"/>
    <property type="match status" value="1"/>
</dbReference>
<dbReference type="InterPro" id="IPR029069">
    <property type="entry name" value="HotDog_dom_sf"/>
</dbReference>
<evidence type="ECO:0000313" key="4">
    <source>
        <dbReference type="Proteomes" id="UP000799538"/>
    </source>
</evidence>
<dbReference type="Gene3D" id="3.10.129.10">
    <property type="entry name" value="Hotdog Thioesterase"/>
    <property type="match status" value="1"/>
</dbReference>
<sequence length="239" mass="26322">MPALEMSNNDSSKRDLNPDTPVSTFASSHRYFQSHPWTAELLSAPSLCLHLPSSRHPKKSTEDSLFAVTLASPQTLSHILAFHPLPNREDEHINECTTLVAIGNDLNGFPKVLHGGIIMTLIDEAMGVLLNVDLDRKHFKEVAVGKKDGEWAEQLDLYTAKLDTKFIKPVETPGVVAVRVKTTKREGRKIELVAEVVQWRNATSRGDGMGWSYGQGEGEEVVCATGVSIFVRPRPGAKL</sequence>
<dbReference type="InterPro" id="IPR006683">
    <property type="entry name" value="Thioestr_dom"/>
</dbReference>
<dbReference type="EMBL" id="ML992556">
    <property type="protein sequence ID" value="KAF2218303.1"/>
    <property type="molecule type" value="Genomic_DNA"/>
</dbReference>
<dbReference type="CDD" id="cd03443">
    <property type="entry name" value="PaaI_thioesterase"/>
    <property type="match status" value="1"/>
</dbReference>
<dbReference type="AlphaFoldDB" id="A0A6A6FY18"/>
<proteinExistence type="predicted"/>
<accession>A0A6A6FY18</accession>
<name>A0A6A6FY18_9PEZI</name>
<dbReference type="PANTHER" id="PTHR47260:SF6">
    <property type="entry name" value="THIOESTERASE DOMAIN-CONTAINING PROTEIN"/>
    <property type="match status" value="1"/>
</dbReference>
<keyword evidence="4" id="KW-1185">Reference proteome</keyword>
<feature type="compositionally biased region" description="Polar residues" evidence="1">
    <location>
        <begin position="1"/>
        <end position="10"/>
    </location>
</feature>
<feature type="region of interest" description="Disordered" evidence="1">
    <location>
        <begin position="1"/>
        <end position="20"/>
    </location>
</feature>
<evidence type="ECO:0000256" key="1">
    <source>
        <dbReference type="SAM" id="MobiDB-lite"/>
    </source>
</evidence>
<evidence type="ECO:0000313" key="3">
    <source>
        <dbReference type="EMBL" id="KAF2218303.1"/>
    </source>
</evidence>
<gene>
    <name evidence="3" type="ORF">BDZ85DRAFT_270612</name>
</gene>
<reference evidence="4" key="1">
    <citation type="journal article" date="2020" name="Stud. Mycol.">
        <title>101 Dothideomycetes genomes: A test case for predicting lifestyles and emergence of pathogens.</title>
        <authorList>
            <person name="Haridas S."/>
            <person name="Albert R."/>
            <person name="Binder M."/>
            <person name="Bloem J."/>
            <person name="LaButti K."/>
            <person name="Salamov A."/>
            <person name="Andreopoulos B."/>
            <person name="Baker S."/>
            <person name="Barry K."/>
            <person name="Bills G."/>
            <person name="Bluhm B."/>
            <person name="Cannon C."/>
            <person name="Castanera R."/>
            <person name="Culley D."/>
            <person name="Daum C."/>
            <person name="Ezra D."/>
            <person name="Gonzalez J."/>
            <person name="Henrissat B."/>
            <person name="Kuo A."/>
            <person name="Liang C."/>
            <person name="Lipzen A."/>
            <person name="Lutzoni F."/>
            <person name="Magnuson J."/>
            <person name="Mondo S."/>
            <person name="Nolan M."/>
            <person name="Ohm R."/>
            <person name="Pangilinan J."/>
            <person name="Park H.-J."/>
            <person name="Ramirez L."/>
            <person name="Alfaro M."/>
            <person name="Sun H."/>
            <person name="Tritt A."/>
            <person name="Yoshinaga Y."/>
            <person name="Zwiers L.-H."/>
            <person name="Turgeon B."/>
            <person name="Goodwin S."/>
            <person name="Spatafora J."/>
            <person name="Crous P."/>
            <person name="Grigoriev I."/>
        </authorList>
    </citation>
    <scope>NUCLEOTIDE SEQUENCE [LARGE SCALE GENOMIC DNA]</scope>
    <source>
        <strain evidence="4">CECT 20119</strain>
    </source>
</reference>
<evidence type="ECO:0000259" key="2">
    <source>
        <dbReference type="Pfam" id="PF03061"/>
    </source>
</evidence>